<organism evidence="6 7">
    <name type="scientific">Cordylochernes scorpioides</name>
    <dbReference type="NCBI Taxonomy" id="51811"/>
    <lineage>
        <taxon>Eukaryota</taxon>
        <taxon>Metazoa</taxon>
        <taxon>Ecdysozoa</taxon>
        <taxon>Arthropoda</taxon>
        <taxon>Chelicerata</taxon>
        <taxon>Arachnida</taxon>
        <taxon>Pseudoscorpiones</taxon>
        <taxon>Cheliferoidea</taxon>
        <taxon>Chernetidae</taxon>
        <taxon>Cordylochernes</taxon>
    </lineage>
</organism>
<name>A0ABY6LS51_9ARAC</name>
<reference evidence="6 7" key="1">
    <citation type="submission" date="2022-03" db="EMBL/GenBank/DDBJ databases">
        <title>A chromosomal length assembly of Cordylochernes scorpioides.</title>
        <authorList>
            <person name="Zeh D."/>
            <person name="Zeh J."/>
        </authorList>
    </citation>
    <scope>NUCLEOTIDE SEQUENCE [LARGE SCALE GENOMIC DNA]</scope>
    <source>
        <strain evidence="6">IN4F17</strain>
        <tissue evidence="6">Whole Body</tissue>
    </source>
</reference>
<evidence type="ECO:0000313" key="6">
    <source>
        <dbReference type="EMBL" id="UYV82967.1"/>
    </source>
</evidence>
<evidence type="ECO:0000256" key="5">
    <source>
        <dbReference type="SAM" id="Phobius"/>
    </source>
</evidence>
<accession>A0ABY6LS51</accession>
<evidence type="ECO:0000256" key="4">
    <source>
        <dbReference type="ARBA" id="ARBA00023065"/>
    </source>
</evidence>
<comment type="subcellular location">
    <subcellularLocation>
        <location evidence="1">Cell membrane</location>
        <topology evidence="1">Multi-pass membrane protein</topology>
    </subcellularLocation>
</comment>
<dbReference type="PANTHER" id="PTHR10110:SF86">
    <property type="entry name" value="SODIUM_HYDROGEN EXCHANGER 7"/>
    <property type="match status" value="1"/>
</dbReference>
<protein>
    <submittedName>
        <fullName evidence="6">SLC9C1</fullName>
    </submittedName>
</protein>
<evidence type="ECO:0000256" key="1">
    <source>
        <dbReference type="ARBA" id="ARBA00004651"/>
    </source>
</evidence>
<gene>
    <name evidence="6" type="ORF">LAZ67_22001569</name>
</gene>
<feature type="transmembrane region" description="Helical" evidence="5">
    <location>
        <begin position="86"/>
        <end position="105"/>
    </location>
</feature>
<sequence length="146" mass="16408">MFTFGSPILGWMLGHMAINCLTRVYNEPIVEIMITLSVAYSAYILAEDFFKVSGVLTLVTLGIVMAAHKESITPEVEELVHRFWEILAYLTNTIIFFLVGMVIIIKAAGSVERNDIFLITATYIGVNVFRYSVLFFSIQTTISLVK</sequence>
<dbReference type="PANTHER" id="PTHR10110">
    <property type="entry name" value="SODIUM/HYDROGEN EXCHANGER"/>
    <property type="match status" value="1"/>
</dbReference>
<proteinExistence type="predicted"/>
<evidence type="ECO:0000256" key="2">
    <source>
        <dbReference type="ARBA" id="ARBA00022448"/>
    </source>
</evidence>
<evidence type="ECO:0000313" key="7">
    <source>
        <dbReference type="Proteomes" id="UP001235939"/>
    </source>
</evidence>
<dbReference type="EMBL" id="CP092884">
    <property type="protein sequence ID" value="UYV82967.1"/>
    <property type="molecule type" value="Genomic_DNA"/>
</dbReference>
<keyword evidence="7" id="KW-1185">Reference proteome</keyword>
<keyword evidence="3" id="KW-1003">Cell membrane</keyword>
<feature type="transmembrane region" description="Helical" evidence="5">
    <location>
        <begin position="49"/>
        <end position="66"/>
    </location>
</feature>
<dbReference type="InterPro" id="IPR018422">
    <property type="entry name" value="Cation/H_exchanger_CPA1"/>
</dbReference>
<keyword evidence="5" id="KW-0812">Transmembrane</keyword>
<keyword evidence="5" id="KW-1133">Transmembrane helix</keyword>
<evidence type="ECO:0000256" key="3">
    <source>
        <dbReference type="ARBA" id="ARBA00022475"/>
    </source>
</evidence>
<dbReference type="Proteomes" id="UP001235939">
    <property type="component" value="Chromosome 22"/>
</dbReference>
<keyword evidence="5" id="KW-0472">Membrane</keyword>
<keyword evidence="2" id="KW-0813">Transport</keyword>
<feature type="transmembrane region" description="Helical" evidence="5">
    <location>
        <begin position="117"/>
        <end position="138"/>
    </location>
</feature>
<keyword evidence="4" id="KW-0406">Ion transport</keyword>